<gene>
    <name evidence="4" type="ORF">FisN_4Lh242</name>
</gene>
<dbReference type="SUPFAM" id="SSF82919">
    <property type="entry name" value="Zn-finger domain of Sec23/24"/>
    <property type="match status" value="1"/>
</dbReference>
<evidence type="ECO:0000313" key="4">
    <source>
        <dbReference type="EMBL" id="GAX24159.1"/>
    </source>
</evidence>
<dbReference type="PANTHER" id="PTHR11141:SF6">
    <property type="entry name" value="PROTEIN TRANSPORT PROTEIN SEC23 A"/>
    <property type="match status" value="1"/>
</dbReference>
<keyword evidence="1" id="KW-0813">Transport</keyword>
<keyword evidence="1" id="KW-0479">Metal-binding</keyword>
<accession>A0A1Z5KD24</accession>
<keyword evidence="1" id="KW-0862">Zinc</keyword>
<keyword evidence="1" id="KW-0472">Membrane</keyword>
<dbReference type="InterPro" id="IPR036174">
    <property type="entry name" value="Znf_Sec23_Sec24_sf"/>
</dbReference>
<dbReference type="InterPro" id="IPR036180">
    <property type="entry name" value="Gelsolin-like_dom_sf"/>
</dbReference>
<dbReference type="InterPro" id="IPR037364">
    <property type="entry name" value="Sec23"/>
</dbReference>
<reference evidence="4 5" key="1">
    <citation type="journal article" date="2015" name="Plant Cell">
        <title>Oil accumulation by the oleaginous diatom Fistulifera solaris as revealed by the genome and transcriptome.</title>
        <authorList>
            <person name="Tanaka T."/>
            <person name="Maeda Y."/>
            <person name="Veluchamy A."/>
            <person name="Tanaka M."/>
            <person name="Abida H."/>
            <person name="Marechal E."/>
            <person name="Bowler C."/>
            <person name="Muto M."/>
            <person name="Sunaga Y."/>
            <person name="Tanaka M."/>
            <person name="Yoshino T."/>
            <person name="Taniguchi T."/>
            <person name="Fukuda Y."/>
            <person name="Nemoto M."/>
            <person name="Matsumoto M."/>
            <person name="Wong P.S."/>
            <person name="Aburatani S."/>
            <person name="Fujibuchi W."/>
        </authorList>
    </citation>
    <scope>NUCLEOTIDE SEQUENCE [LARGE SCALE GENOMIC DNA]</scope>
    <source>
        <strain evidence="4 5">JPCC DA0580</strain>
    </source>
</reference>
<dbReference type="AlphaFoldDB" id="A0A1Z5KD24"/>
<keyword evidence="1" id="KW-0653">Protein transport</keyword>
<dbReference type="SUPFAM" id="SSF82754">
    <property type="entry name" value="C-terminal, gelsolin-like domain of Sec23/24"/>
    <property type="match status" value="1"/>
</dbReference>
<comment type="caution">
    <text evidence="4">The sequence shown here is derived from an EMBL/GenBank/DDBJ whole genome shotgun (WGS) entry which is preliminary data.</text>
</comment>
<dbReference type="InterPro" id="IPR036465">
    <property type="entry name" value="vWFA_dom_sf"/>
</dbReference>
<comment type="function">
    <text evidence="1">Component of the coat protein complex II (COPII) which promotes the formation of transport vesicles from the endoplasmic reticulum (ER). The coat has two main functions, the physical deformation of the endoplasmic reticulum membrane into vesicles and the selection of cargo molecules.</text>
</comment>
<dbReference type="Gene3D" id="1.20.120.730">
    <property type="entry name" value="Sec23/Sec24 helical domain"/>
    <property type="match status" value="1"/>
</dbReference>
<keyword evidence="1" id="KW-0963">Cytoplasm</keyword>
<dbReference type="SUPFAM" id="SSF53300">
    <property type="entry name" value="vWA-like"/>
    <property type="match status" value="1"/>
</dbReference>
<evidence type="ECO:0000259" key="3">
    <source>
        <dbReference type="Pfam" id="PF04811"/>
    </source>
</evidence>
<dbReference type="OrthoDB" id="3979788at2759"/>
<evidence type="ECO:0000256" key="2">
    <source>
        <dbReference type="SAM" id="MobiDB-lite"/>
    </source>
</evidence>
<dbReference type="GO" id="GO:0090110">
    <property type="term" value="P:COPII-coated vesicle cargo loading"/>
    <property type="evidence" value="ECO:0007669"/>
    <property type="project" value="TreeGrafter"/>
</dbReference>
<dbReference type="Gene3D" id="3.40.50.410">
    <property type="entry name" value="von Willebrand factor, type A domain"/>
    <property type="match status" value="1"/>
</dbReference>
<name>A0A1Z5KD24_FISSO</name>
<evidence type="ECO:0000313" key="5">
    <source>
        <dbReference type="Proteomes" id="UP000198406"/>
    </source>
</evidence>
<dbReference type="GO" id="GO:0070971">
    <property type="term" value="C:endoplasmic reticulum exit site"/>
    <property type="evidence" value="ECO:0007669"/>
    <property type="project" value="TreeGrafter"/>
</dbReference>
<dbReference type="Pfam" id="PF04811">
    <property type="entry name" value="Sec23_trunk"/>
    <property type="match status" value="1"/>
</dbReference>
<dbReference type="GO" id="GO:0005096">
    <property type="term" value="F:GTPase activator activity"/>
    <property type="evidence" value="ECO:0007669"/>
    <property type="project" value="TreeGrafter"/>
</dbReference>
<feature type="domain" description="Sec23/Sec24 trunk" evidence="3">
    <location>
        <begin position="120"/>
        <end position="357"/>
    </location>
</feature>
<keyword evidence="1" id="KW-0931">ER-Golgi transport</keyword>
<protein>
    <recommendedName>
        <fullName evidence="1">Protein transport protein SEC23</fullName>
    </recommendedName>
</protein>
<comment type="similarity">
    <text evidence="1">Belongs to the SEC23/SEC24 family. SEC23 subfamily.</text>
</comment>
<dbReference type="GO" id="GO:0005789">
    <property type="term" value="C:endoplasmic reticulum membrane"/>
    <property type="evidence" value="ECO:0007669"/>
    <property type="project" value="UniProtKB-SubCell"/>
</dbReference>
<keyword evidence="1" id="KW-0256">Endoplasmic reticulum</keyword>
<dbReference type="EMBL" id="BDSP01000207">
    <property type="protein sequence ID" value="GAX24159.1"/>
    <property type="molecule type" value="Genomic_DNA"/>
</dbReference>
<comment type="subcellular location">
    <subcellularLocation>
        <location evidence="1">Cytoplasmic vesicle</location>
        <location evidence="1">COPII-coated vesicle membrane</location>
        <topology evidence="1">Peripheral membrane protein</topology>
        <orientation evidence="1">Cytoplasmic side</orientation>
    </subcellularLocation>
    <subcellularLocation>
        <location evidence="1">Endoplasmic reticulum membrane</location>
        <topology evidence="1">Peripheral membrane protein</topology>
        <orientation evidence="1">Cytoplasmic side</orientation>
    </subcellularLocation>
</comment>
<proteinExistence type="inferred from homology"/>
<dbReference type="GO" id="GO:0008270">
    <property type="term" value="F:zinc ion binding"/>
    <property type="evidence" value="ECO:0007669"/>
    <property type="project" value="InterPro"/>
</dbReference>
<dbReference type="PANTHER" id="PTHR11141">
    <property type="entry name" value="PROTEIN TRANSPORT PROTEIN SEC23"/>
    <property type="match status" value="1"/>
</dbReference>
<organism evidence="4 5">
    <name type="scientific">Fistulifera solaris</name>
    <name type="common">Oleaginous diatom</name>
    <dbReference type="NCBI Taxonomy" id="1519565"/>
    <lineage>
        <taxon>Eukaryota</taxon>
        <taxon>Sar</taxon>
        <taxon>Stramenopiles</taxon>
        <taxon>Ochrophyta</taxon>
        <taxon>Bacillariophyta</taxon>
        <taxon>Bacillariophyceae</taxon>
        <taxon>Bacillariophycidae</taxon>
        <taxon>Naviculales</taxon>
        <taxon>Naviculaceae</taxon>
        <taxon>Fistulifera</taxon>
    </lineage>
</organism>
<sequence length="834" mass="92871">MMRSNEVAFTSSKCPAGPDRSCNLPFGFVWSPLGGSSGSTTDRAVPQCLKCLSYHNLYCEMNNKNEWLCPFCGFQNIATADIDPIVMAQPQLEFSQPVENDNQRRNVLLVLDAHLIGSEVRAIRKAIRSTLENDPDVQLGLLIFDNSVHIFSTSCEICALHVYATCIGFCDSPDKKTQYLHPMKSSRDWEAVSNCLDAFYGDHRGKEESNKPKSRLEMLKERKQARQNEQQLPEPPTSPWLQSRSHQRDMQSRCTGEAISCAIELASVAAARTARILVFTNGAPNLGVGTTCAEKSTRVDPVQLAASIIDFWSPIGLQAANAGIGIDAFLTGVQELAVPAWNSIVEPTGGYALCQDNAANLVDNIKYVLNETYLSGLYVDDDKDKKWIDGCVIDVRLPSFVEATHLIGMGEFLDDEKILLPNERATFAAGSALAAKHGTETNKLPDRVTFEDMVMRVRICRHDPLTTLSMMLRVLPEIGEDTDFAHFQFVARYMDASGSMMITRISTYRLSLAKDVSTYLDSVDEDVVPVVLAKEAVYRALYGRESDGVLNDEPVDPAEMEKLAYQVQKDIDATIQNISGEFRLLGLQEGARALDLTEEGQTKAVGSSMDFTFPPELSESLRLLYYLRRGPLISPGPVQSSDDRAEKRSLFLRLPLDDCLNMMAPTVWTTGSLHDPKLVADVSLRGTAPPETLVLWDNSIIAADHFNNLFVWSGKSTLREDFDHIRSKFQKLLEDRTQHRFPRPVLHLLSESDSMSRRFTSMLAPSHNDPLDHQLALFPALATLTPEEVSSLRSKFRFHDPTVDPSFHQWFWDTASPANISSRKGDKAGISLCE</sequence>
<keyword evidence="1" id="KW-0968">Cytoplasmic vesicle</keyword>
<dbReference type="GO" id="GO:0030127">
    <property type="term" value="C:COPII vesicle coat"/>
    <property type="evidence" value="ECO:0007669"/>
    <property type="project" value="InterPro"/>
</dbReference>
<dbReference type="GO" id="GO:0006886">
    <property type="term" value="P:intracellular protein transport"/>
    <property type="evidence" value="ECO:0007669"/>
    <property type="project" value="InterPro"/>
</dbReference>
<keyword evidence="5" id="KW-1185">Reference proteome</keyword>
<dbReference type="InterPro" id="IPR006896">
    <property type="entry name" value="Sec23/24_trunk_dom"/>
</dbReference>
<dbReference type="Gene3D" id="2.30.30.380">
    <property type="entry name" value="Zn-finger domain of Sec23/24"/>
    <property type="match status" value="1"/>
</dbReference>
<dbReference type="InParanoid" id="A0A1Z5KD24"/>
<evidence type="ECO:0000256" key="1">
    <source>
        <dbReference type="RuleBase" id="RU365030"/>
    </source>
</evidence>
<feature type="region of interest" description="Disordered" evidence="2">
    <location>
        <begin position="221"/>
        <end position="247"/>
    </location>
</feature>
<dbReference type="Proteomes" id="UP000198406">
    <property type="component" value="Unassembled WGS sequence"/>
</dbReference>